<evidence type="ECO:0000313" key="2">
    <source>
        <dbReference type="Proteomes" id="UP000036923"/>
    </source>
</evidence>
<evidence type="ECO:0000313" key="1">
    <source>
        <dbReference type="EMBL" id="KNY28995.1"/>
    </source>
</evidence>
<keyword evidence="2" id="KW-1185">Reference proteome</keyword>
<proteinExistence type="predicted"/>
<dbReference type="OrthoDB" id="26424at2"/>
<dbReference type="EMBL" id="LGTC01000001">
    <property type="protein sequence ID" value="KNY28995.1"/>
    <property type="molecule type" value="Genomic_DNA"/>
</dbReference>
<dbReference type="eggNOG" id="COG4715">
    <property type="taxonomic scope" value="Bacteria"/>
</dbReference>
<protein>
    <submittedName>
        <fullName evidence="1">Uncharacterized protein</fullName>
    </submittedName>
</protein>
<dbReference type="STRING" id="398512.Bccel_4269"/>
<gene>
    <name evidence="1" type="ORF">Bccel_4269</name>
</gene>
<dbReference type="Proteomes" id="UP000036923">
    <property type="component" value="Unassembled WGS sequence"/>
</dbReference>
<comment type="caution">
    <text evidence="1">The sequence shown here is derived from an EMBL/GenBank/DDBJ whole genome shotgun (WGS) entry which is preliminary data.</text>
</comment>
<reference evidence="2" key="1">
    <citation type="submission" date="2015-07" db="EMBL/GenBank/DDBJ databases">
        <title>Near-Complete Genome Sequence of the Cellulolytic Bacterium Bacteroides (Pseudobacteroides) cellulosolvens ATCC 35603.</title>
        <authorList>
            <person name="Dassa B."/>
            <person name="Utturkar S.M."/>
            <person name="Klingeman D.M."/>
            <person name="Hurt R.A."/>
            <person name="Keller M."/>
            <person name="Xu J."/>
            <person name="Reddy Y.H.K."/>
            <person name="Borovok I."/>
            <person name="Grinberg I.R."/>
            <person name="Lamed R."/>
            <person name="Zhivin O."/>
            <person name="Bayer E.A."/>
            <person name="Brown S.D."/>
        </authorList>
    </citation>
    <scope>NUCLEOTIDE SEQUENCE [LARGE SCALE GENOMIC DNA]</scope>
    <source>
        <strain evidence="2">DSM 2933</strain>
    </source>
</reference>
<accession>A0A0L6JTI4</accession>
<dbReference type="AlphaFoldDB" id="A0A0L6JTI4"/>
<name>A0A0L6JTI4_9FIRM</name>
<organism evidence="1 2">
    <name type="scientific">Pseudobacteroides cellulosolvens ATCC 35603 = DSM 2933</name>
    <dbReference type="NCBI Taxonomy" id="398512"/>
    <lineage>
        <taxon>Bacteria</taxon>
        <taxon>Bacillati</taxon>
        <taxon>Bacillota</taxon>
        <taxon>Clostridia</taxon>
        <taxon>Eubacteriales</taxon>
        <taxon>Oscillospiraceae</taxon>
        <taxon>Pseudobacteroides</taxon>
    </lineage>
</organism>
<dbReference type="RefSeq" id="WP_036937342.1">
    <property type="nucleotide sequence ID" value="NZ_JQKC01000005.1"/>
</dbReference>
<sequence length="409" mass="47389">MNRNQQLTELKDKIKASIRRNSDRGFIPYSGCNRVCAEMMSIMEQAETNNDALQAFEIYIMVLQEAIKLISHADTSSGAAGDVIHGCLSEIDKLCQTVAEENHKHFFDTIIKAAKNKAFKDWPEDGYRLLKSTVCFVCNEKQAQKVYEVFPALGTMYDGKDYPDKLLITLHIIEKLEGKEAADKYLMDNIDVPELRMIAVENALAVKNYPLAEKLCIEALKKNPRGHFNKPAPWAYYLERLYAETANEEKLTEMVRFILLHWDSSYFKKLKEIYLQKGRWDLERELLLEELSKVYMPHLYAMLLAQEGEVQKLLDVIMKHKSYITDHGKQLAESFPEETYKIYKEYILEEAKEATDRGKYRSVCKIIKNFYEAGAKTEAIEMIDRLNGMYQRRPAMIEELAGLKKKLSK</sequence>